<dbReference type="RefSeq" id="WP_188670060.1">
    <property type="nucleotide sequence ID" value="NZ_BMKA01000001.1"/>
</dbReference>
<evidence type="ECO:0000313" key="2">
    <source>
        <dbReference type="Proteomes" id="UP000628017"/>
    </source>
</evidence>
<dbReference type="Proteomes" id="UP000628017">
    <property type="component" value="Unassembled WGS sequence"/>
</dbReference>
<keyword evidence="1" id="KW-0418">Kinase</keyword>
<reference evidence="1" key="1">
    <citation type="journal article" date="2014" name="Int. J. Syst. Evol. Microbiol.">
        <title>Complete genome sequence of Corynebacterium casei LMG S-19264T (=DSM 44701T), isolated from a smear-ripened cheese.</title>
        <authorList>
            <consortium name="US DOE Joint Genome Institute (JGI-PGF)"/>
            <person name="Walter F."/>
            <person name="Albersmeier A."/>
            <person name="Kalinowski J."/>
            <person name="Ruckert C."/>
        </authorList>
    </citation>
    <scope>NUCLEOTIDE SEQUENCE</scope>
    <source>
        <strain evidence="1">CGMCC 1.15880</strain>
    </source>
</reference>
<proteinExistence type="predicted"/>
<organism evidence="1 2">
    <name type="scientific">Neptunicoccus cionae</name>
    <dbReference type="NCBI Taxonomy" id="2035344"/>
    <lineage>
        <taxon>Bacteria</taxon>
        <taxon>Pseudomonadati</taxon>
        <taxon>Pseudomonadota</taxon>
        <taxon>Alphaproteobacteria</taxon>
        <taxon>Rhodobacterales</taxon>
        <taxon>Paracoccaceae</taxon>
        <taxon>Neptunicoccus</taxon>
    </lineage>
</organism>
<evidence type="ECO:0000313" key="1">
    <source>
        <dbReference type="EMBL" id="GGA05906.1"/>
    </source>
</evidence>
<dbReference type="AlphaFoldDB" id="A0A916QQB2"/>
<keyword evidence="2" id="KW-1185">Reference proteome</keyword>
<protein>
    <submittedName>
        <fullName evidence="1">Polyphosphate kinase</fullName>
    </submittedName>
</protein>
<dbReference type="InterPro" id="IPR010412">
    <property type="entry name" value="DUF1007"/>
</dbReference>
<keyword evidence="1" id="KW-0808">Transferase</keyword>
<gene>
    <name evidence="1" type="ORF">GCM10011498_01960</name>
</gene>
<sequence length="217" mass="24051">MKRIALTALLSLAPMQAVTHPHVYVDAGINFLFDDTGKLAALRVFWSYDEFYSLLQLEELELDQDGDGTITVEEQEKLAGFDTNWVEGFEGDLYVTHEDAKVALGPPMEAGATLQDGRLLTWHIRPLLDRIEPTTAETIVKVYDPTFYSAYTLDHGVEVIDNPDCSLAIQAADLPKAYDAVESLLYGENSAQYEGDESFPEVGELFADTVFLECASS</sequence>
<dbReference type="GO" id="GO:0016301">
    <property type="term" value="F:kinase activity"/>
    <property type="evidence" value="ECO:0007669"/>
    <property type="project" value="UniProtKB-KW"/>
</dbReference>
<dbReference type="EMBL" id="BMKA01000001">
    <property type="protein sequence ID" value="GGA05906.1"/>
    <property type="molecule type" value="Genomic_DNA"/>
</dbReference>
<comment type="caution">
    <text evidence="1">The sequence shown here is derived from an EMBL/GenBank/DDBJ whole genome shotgun (WGS) entry which is preliminary data.</text>
</comment>
<dbReference type="Pfam" id="PF06226">
    <property type="entry name" value="DUF1007"/>
    <property type="match status" value="1"/>
</dbReference>
<reference evidence="1" key="2">
    <citation type="submission" date="2020-09" db="EMBL/GenBank/DDBJ databases">
        <authorList>
            <person name="Sun Q."/>
            <person name="Zhou Y."/>
        </authorList>
    </citation>
    <scope>NUCLEOTIDE SEQUENCE</scope>
    <source>
        <strain evidence="1">CGMCC 1.15880</strain>
    </source>
</reference>
<accession>A0A916QQB2</accession>
<name>A0A916QQB2_9RHOB</name>